<keyword evidence="3" id="KW-1185">Reference proteome</keyword>
<dbReference type="InterPro" id="IPR048584">
    <property type="entry name" value="Ribosomal_uS5m_N"/>
</dbReference>
<evidence type="ECO:0000313" key="2">
    <source>
        <dbReference type="EMBL" id="VDO89777.1"/>
    </source>
</evidence>
<proteinExistence type="predicted"/>
<gene>
    <name evidence="2" type="ORF">SMTD_LOCUS2819</name>
</gene>
<dbReference type="Pfam" id="PF21251">
    <property type="entry name" value="Ribosomal_uS5m_N"/>
    <property type="match status" value="1"/>
</dbReference>
<dbReference type="STRING" id="31246.A0A183NL33"/>
<feature type="domain" description="Small ribosomal subunit protein uS5m N-terminal" evidence="1">
    <location>
        <begin position="14"/>
        <end position="59"/>
    </location>
</feature>
<protein>
    <recommendedName>
        <fullName evidence="1">Small ribosomal subunit protein uS5m N-terminal domain-containing protein</fullName>
    </recommendedName>
</protein>
<sequence>MIYGIVKDASVGDYNEEYFERLEMLRNKSAVKKKRMKLTPLQRGWTGKLLGGQSVGSPTPNNPDFDCFVIESKVNSFFQKK</sequence>
<organism evidence="2 3">
    <name type="scientific">Schistosoma mattheei</name>
    <dbReference type="NCBI Taxonomy" id="31246"/>
    <lineage>
        <taxon>Eukaryota</taxon>
        <taxon>Metazoa</taxon>
        <taxon>Spiralia</taxon>
        <taxon>Lophotrochozoa</taxon>
        <taxon>Platyhelminthes</taxon>
        <taxon>Trematoda</taxon>
        <taxon>Digenea</taxon>
        <taxon>Strigeidida</taxon>
        <taxon>Schistosomatoidea</taxon>
        <taxon>Schistosomatidae</taxon>
        <taxon>Schistosoma</taxon>
    </lineage>
</organism>
<evidence type="ECO:0000313" key="3">
    <source>
        <dbReference type="Proteomes" id="UP000269396"/>
    </source>
</evidence>
<accession>A0A183NL33</accession>
<name>A0A183NL33_9TREM</name>
<dbReference type="EMBL" id="UZAL01004274">
    <property type="protein sequence ID" value="VDO89777.1"/>
    <property type="molecule type" value="Genomic_DNA"/>
</dbReference>
<evidence type="ECO:0000259" key="1">
    <source>
        <dbReference type="Pfam" id="PF21251"/>
    </source>
</evidence>
<dbReference type="Proteomes" id="UP000269396">
    <property type="component" value="Unassembled WGS sequence"/>
</dbReference>
<dbReference type="AlphaFoldDB" id="A0A183NL33"/>
<reference evidence="2 3" key="1">
    <citation type="submission" date="2018-11" db="EMBL/GenBank/DDBJ databases">
        <authorList>
            <consortium name="Pathogen Informatics"/>
        </authorList>
    </citation>
    <scope>NUCLEOTIDE SEQUENCE [LARGE SCALE GENOMIC DNA]</scope>
    <source>
        <strain>Denwood</strain>
        <strain evidence="3">Zambia</strain>
    </source>
</reference>